<evidence type="ECO:0000313" key="2">
    <source>
        <dbReference type="EMBL" id="CAB4673659.1"/>
    </source>
</evidence>
<gene>
    <name evidence="2" type="ORF">UFOPK2282_01218</name>
</gene>
<protein>
    <submittedName>
        <fullName evidence="2">Unannotated protein</fullName>
    </submittedName>
</protein>
<dbReference type="InterPro" id="IPR016570">
    <property type="entry name" value="UCP010361"/>
</dbReference>
<feature type="transmembrane region" description="Helical" evidence="1">
    <location>
        <begin position="243"/>
        <end position="263"/>
    </location>
</feature>
<dbReference type="EMBL" id="CAEZWR010000162">
    <property type="protein sequence ID" value="CAB4673659.1"/>
    <property type="molecule type" value="Genomic_DNA"/>
</dbReference>
<evidence type="ECO:0000256" key="1">
    <source>
        <dbReference type="SAM" id="Phobius"/>
    </source>
</evidence>
<feature type="transmembrane region" description="Helical" evidence="1">
    <location>
        <begin position="299"/>
        <end position="322"/>
    </location>
</feature>
<accession>A0A6J6MJT4</accession>
<feature type="transmembrane region" description="Helical" evidence="1">
    <location>
        <begin position="368"/>
        <end position="389"/>
    </location>
</feature>
<keyword evidence="1" id="KW-0472">Membrane</keyword>
<feature type="transmembrane region" description="Helical" evidence="1">
    <location>
        <begin position="133"/>
        <end position="156"/>
    </location>
</feature>
<keyword evidence="1" id="KW-0812">Transmembrane</keyword>
<keyword evidence="1" id="KW-1133">Transmembrane helix</keyword>
<dbReference type="AlphaFoldDB" id="A0A6J6MJT4"/>
<feature type="transmembrane region" description="Helical" evidence="1">
    <location>
        <begin position="401"/>
        <end position="418"/>
    </location>
</feature>
<sequence>MSAVIPSHDDPVIAANAEIIGGPMGKYSRGNPWWSPLRVILILTALGYALGYWLDSACRNTSWASPQRYEHLCYTDIHPFFSLKGFADGVFPYVGNAKPEQLLDSPVLVGLFMEVTARITSVINRIWPAADEAVTFFDVTVVLLFLALITIVVATVKTVSNRPWDAAMIALAPMTVLAATISWDLLAIAFVSLAFWAHGKNRTITTGIFLGLALCSANYPIALVIVFIVLATRTKDWNRTANLIGVAAITWFAINLPIAMTHYDQWVVIYRHVIDSGAELGSAWYALTQIGGPSVSVPVLNAMSLLLFIAAVAAVTAIAIRAPRTPRLAQLAFLVVAAFALTAKGFSPQFSLWLIPLAVLARPRWRDFLIWQTCEVVYFIAVWWFLAGYNVEGAKGLTPEWYAVATVVQIVGTLYFAYRVIEDMNAPADDYEIIVSPDQAQHQSATS</sequence>
<dbReference type="PIRSF" id="PIRSF010361">
    <property type="entry name" value="UCP010361"/>
    <property type="match status" value="1"/>
</dbReference>
<name>A0A6J6MJT4_9ZZZZ</name>
<proteinExistence type="predicted"/>
<feature type="transmembrane region" description="Helical" evidence="1">
    <location>
        <begin position="168"/>
        <end position="196"/>
    </location>
</feature>
<reference evidence="2" key="1">
    <citation type="submission" date="2020-05" db="EMBL/GenBank/DDBJ databases">
        <authorList>
            <person name="Chiriac C."/>
            <person name="Salcher M."/>
            <person name="Ghai R."/>
            <person name="Kavagutti S V."/>
        </authorList>
    </citation>
    <scope>NUCLEOTIDE SEQUENCE</scope>
</reference>
<feature type="transmembrane region" description="Helical" evidence="1">
    <location>
        <begin position="328"/>
        <end position="347"/>
    </location>
</feature>
<feature type="transmembrane region" description="Helical" evidence="1">
    <location>
        <begin position="33"/>
        <end position="54"/>
    </location>
</feature>
<feature type="transmembrane region" description="Helical" evidence="1">
    <location>
        <begin position="208"/>
        <end position="231"/>
    </location>
</feature>
<organism evidence="2">
    <name type="scientific">freshwater metagenome</name>
    <dbReference type="NCBI Taxonomy" id="449393"/>
    <lineage>
        <taxon>unclassified sequences</taxon>
        <taxon>metagenomes</taxon>
        <taxon>ecological metagenomes</taxon>
    </lineage>
</organism>